<feature type="non-terminal residue" evidence="1">
    <location>
        <position position="1"/>
    </location>
</feature>
<protein>
    <submittedName>
        <fullName evidence="1">3_t:CDS:1</fullName>
    </submittedName>
</protein>
<name>A0ACA9QM04_9GLOM</name>
<evidence type="ECO:0000313" key="2">
    <source>
        <dbReference type="Proteomes" id="UP000789366"/>
    </source>
</evidence>
<comment type="caution">
    <text evidence="1">The sequence shown here is derived from an EMBL/GenBank/DDBJ whole genome shotgun (WGS) entry which is preliminary data.</text>
</comment>
<proteinExistence type="predicted"/>
<sequence length="204" mass="22988">CVNLLVPPDDVAFLRTAHAIYRKENKFTEAVSLAIRLGDYDLIREDFNAARELDELLQKQIAFILARQQIPLPIEDEKIQDILNNTHLTKHFIALAKELDVLEPKTPEDIYKSHLENIRPGFSSGSVDSARQNLASTFVNAFVNAGFGNDKLISIEDGNAWIYKNKDNGMLSATASIGMIMLWDVDAGLAQLDKYLYSNEDYIK</sequence>
<feature type="non-terminal residue" evidence="1">
    <location>
        <position position="204"/>
    </location>
</feature>
<keyword evidence="2" id="KW-1185">Reference proteome</keyword>
<gene>
    <name evidence="1" type="ORF">SPELUC_LOCUS14912</name>
</gene>
<accession>A0ACA9QM04</accession>
<dbReference type="Proteomes" id="UP000789366">
    <property type="component" value="Unassembled WGS sequence"/>
</dbReference>
<evidence type="ECO:0000313" key="1">
    <source>
        <dbReference type="EMBL" id="CAG8757584.1"/>
    </source>
</evidence>
<organism evidence="1 2">
    <name type="scientific">Cetraspora pellucida</name>
    <dbReference type="NCBI Taxonomy" id="1433469"/>
    <lineage>
        <taxon>Eukaryota</taxon>
        <taxon>Fungi</taxon>
        <taxon>Fungi incertae sedis</taxon>
        <taxon>Mucoromycota</taxon>
        <taxon>Glomeromycotina</taxon>
        <taxon>Glomeromycetes</taxon>
        <taxon>Diversisporales</taxon>
        <taxon>Gigasporaceae</taxon>
        <taxon>Cetraspora</taxon>
    </lineage>
</organism>
<reference evidence="1" key="1">
    <citation type="submission" date="2021-06" db="EMBL/GenBank/DDBJ databases">
        <authorList>
            <person name="Kallberg Y."/>
            <person name="Tangrot J."/>
            <person name="Rosling A."/>
        </authorList>
    </citation>
    <scope>NUCLEOTIDE SEQUENCE</scope>
    <source>
        <strain evidence="1">28 12/20/2015</strain>
    </source>
</reference>
<dbReference type="EMBL" id="CAJVPW010046425">
    <property type="protein sequence ID" value="CAG8757584.1"/>
    <property type="molecule type" value="Genomic_DNA"/>
</dbReference>